<proteinExistence type="predicted"/>
<keyword evidence="3 5" id="KW-1133">Transmembrane helix</keyword>
<dbReference type="Proteomes" id="UP000815325">
    <property type="component" value="Unassembled WGS sequence"/>
</dbReference>
<organism evidence="6 7">
    <name type="scientific">Dunaliella salina</name>
    <name type="common">Green alga</name>
    <name type="synonym">Protococcus salinus</name>
    <dbReference type="NCBI Taxonomy" id="3046"/>
    <lineage>
        <taxon>Eukaryota</taxon>
        <taxon>Viridiplantae</taxon>
        <taxon>Chlorophyta</taxon>
        <taxon>core chlorophytes</taxon>
        <taxon>Chlorophyceae</taxon>
        <taxon>CS clade</taxon>
        <taxon>Chlamydomonadales</taxon>
        <taxon>Dunaliellaceae</taxon>
        <taxon>Dunaliella</taxon>
    </lineage>
</organism>
<dbReference type="Gene3D" id="1.10.3430.10">
    <property type="entry name" value="Ammonium transporter AmtB like domains"/>
    <property type="match status" value="1"/>
</dbReference>
<feature type="transmembrane region" description="Helical" evidence="5">
    <location>
        <begin position="51"/>
        <end position="70"/>
    </location>
</feature>
<feature type="transmembrane region" description="Helical" evidence="5">
    <location>
        <begin position="77"/>
        <end position="99"/>
    </location>
</feature>
<evidence type="ECO:0000313" key="7">
    <source>
        <dbReference type="Proteomes" id="UP000815325"/>
    </source>
</evidence>
<evidence type="ECO:0000256" key="2">
    <source>
        <dbReference type="ARBA" id="ARBA00022692"/>
    </source>
</evidence>
<comment type="caution">
    <text evidence="6">The sequence shown here is derived from an EMBL/GenBank/DDBJ whole genome shotgun (WGS) entry which is preliminary data.</text>
</comment>
<keyword evidence="2 5" id="KW-0812">Transmembrane</keyword>
<evidence type="ECO:0000256" key="1">
    <source>
        <dbReference type="ARBA" id="ARBA00004141"/>
    </source>
</evidence>
<protein>
    <submittedName>
        <fullName evidence="6">Uncharacterized protein</fullName>
    </submittedName>
</protein>
<dbReference type="InterPro" id="IPR029020">
    <property type="entry name" value="Ammonium/urea_transptr"/>
</dbReference>
<keyword evidence="4 5" id="KW-0472">Membrane</keyword>
<sequence>MADFRGQQLRRSFLPSMGFFIICLIALMFGLTNYCQLSTNAQDEVTRYYTWFIHVEIMVFVGFGLLMTFLRRYSLGAVMLNFLGSCLIFLVAILIVGAAQQVPAFALNQYIVIKQFHILDMGGSNVIHLFGCY</sequence>
<keyword evidence="7" id="KW-1185">Reference proteome</keyword>
<accession>A0ABQ7GZD7</accession>
<dbReference type="EMBL" id="MU069527">
    <property type="protein sequence ID" value="KAF5839978.1"/>
    <property type="molecule type" value="Genomic_DNA"/>
</dbReference>
<gene>
    <name evidence="6" type="ORF">DUNSADRAFT_18138</name>
</gene>
<evidence type="ECO:0000256" key="5">
    <source>
        <dbReference type="SAM" id="Phobius"/>
    </source>
</evidence>
<evidence type="ECO:0000256" key="4">
    <source>
        <dbReference type="ARBA" id="ARBA00023136"/>
    </source>
</evidence>
<comment type="subcellular location">
    <subcellularLocation>
        <location evidence="1">Membrane</location>
        <topology evidence="1">Multi-pass membrane protein</topology>
    </subcellularLocation>
</comment>
<name>A0ABQ7GZD7_DUNSA</name>
<evidence type="ECO:0000256" key="3">
    <source>
        <dbReference type="ARBA" id="ARBA00022989"/>
    </source>
</evidence>
<evidence type="ECO:0000313" key="6">
    <source>
        <dbReference type="EMBL" id="KAF5839978.1"/>
    </source>
</evidence>
<feature type="transmembrane region" description="Helical" evidence="5">
    <location>
        <begin position="12"/>
        <end position="31"/>
    </location>
</feature>
<reference evidence="6" key="1">
    <citation type="submission" date="2017-08" db="EMBL/GenBank/DDBJ databases">
        <authorList>
            <person name="Polle J.E."/>
            <person name="Barry K."/>
            <person name="Cushman J."/>
            <person name="Schmutz J."/>
            <person name="Tran D."/>
            <person name="Hathwaick L.T."/>
            <person name="Yim W.C."/>
            <person name="Jenkins J."/>
            <person name="Mckie-Krisberg Z.M."/>
            <person name="Prochnik S."/>
            <person name="Lindquist E."/>
            <person name="Dockter R.B."/>
            <person name="Adam C."/>
            <person name="Molina H."/>
            <person name="Bunkerborg J."/>
            <person name="Jin E."/>
            <person name="Buchheim M."/>
            <person name="Magnuson J."/>
        </authorList>
    </citation>
    <scope>NUCLEOTIDE SEQUENCE</scope>
    <source>
        <strain evidence="6">CCAP 19/18</strain>
    </source>
</reference>